<feature type="domain" description="Thioredoxin" evidence="2">
    <location>
        <begin position="1"/>
        <end position="147"/>
    </location>
</feature>
<evidence type="ECO:0000256" key="1">
    <source>
        <dbReference type="ARBA" id="ARBA00023157"/>
    </source>
</evidence>
<dbReference type="PROSITE" id="PS51352">
    <property type="entry name" value="THIOREDOXIN_2"/>
    <property type="match status" value="1"/>
</dbReference>
<dbReference type="PANTHER" id="PTHR46115">
    <property type="entry name" value="THIOREDOXIN-LIKE PROTEIN 1"/>
    <property type="match status" value="1"/>
</dbReference>
<dbReference type="InterPro" id="IPR017937">
    <property type="entry name" value="Thioredoxin_CS"/>
</dbReference>
<dbReference type="PROSITE" id="PS00194">
    <property type="entry name" value="THIOREDOXIN_1"/>
    <property type="match status" value="1"/>
</dbReference>
<accession>A0A481Z1P2</accession>
<dbReference type="InterPro" id="IPR036249">
    <property type="entry name" value="Thioredoxin-like_sf"/>
</dbReference>
<proteinExistence type="predicted"/>
<dbReference type="PRINTS" id="PR00421">
    <property type="entry name" value="THIOREDOXIN"/>
</dbReference>
<dbReference type="CDD" id="cd02947">
    <property type="entry name" value="TRX_family"/>
    <property type="match status" value="1"/>
</dbReference>
<protein>
    <submittedName>
        <fullName evidence="3">Thioredoxin</fullName>
    </submittedName>
</protein>
<keyword evidence="1" id="KW-1015">Disulfide bond</keyword>
<organism evidence="3">
    <name type="scientific">Mimivirus LCMiAC01</name>
    <dbReference type="NCBI Taxonomy" id="2506608"/>
    <lineage>
        <taxon>Viruses</taxon>
        <taxon>Varidnaviria</taxon>
        <taxon>Bamfordvirae</taxon>
        <taxon>Nucleocytoviricota</taxon>
        <taxon>Megaviricetes</taxon>
        <taxon>Imitervirales</taxon>
        <taxon>Mimiviridae</taxon>
        <taxon>Klosneuvirinae</taxon>
    </lineage>
</organism>
<evidence type="ECO:0000259" key="2">
    <source>
        <dbReference type="PROSITE" id="PS51352"/>
    </source>
</evidence>
<dbReference type="InterPro" id="IPR013766">
    <property type="entry name" value="Thioredoxin_domain"/>
</dbReference>
<dbReference type="SUPFAM" id="SSF52833">
    <property type="entry name" value="Thioredoxin-like"/>
    <property type="match status" value="1"/>
</dbReference>
<dbReference type="EMBL" id="MK500395">
    <property type="protein sequence ID" value="QBK88694.1"/>
    <property type="molecule type" value="Genomic_DNA"/>
</dbReference>
<reference evidence="3" key="1">
    <citation type="journal article" date="2019" name="MBio">
        <title>Virus Genomes from Deep Sea Sediments Expand the Ocean Megavirome and Support Independent Origins of Viral Gigantism.</title>
        <authorList>
            <person name="Backstrom D."/>
            <person name="Yutin N."/>
            <person name="Jorgensen S.L."/>
            <person name="Dharamshi J."/>
            <person name="Homa F."/>
            <person name="Zaremba-Niedwiedzka K."/>
            <person name="Spang A."/>
            <person name="Wolf Y.I."/>
            <person name="Koonin E.V."/>
            <person name="Ettema T.J."/>
        </authorList>
    </citation>
    <scope>NUCLEOTIDE SEQUENCE</scope>
</reference>
<evidence type="ECO:0000313" key="3">
    <source>
        <dbReference type="EMBL" id="QBK88694.1"/>
    </source>
</evidence>
<name>A0A481Z1P2_9VIRU</name>
<dbReference type="Pfam" id="PF00085">
    <property type="entry name" value="Thioredoxin"/>
    <property type="match status" value="1"/>
</dbReference>
<sequence length="155" mass="18281">MQEITSSQQYDDILKNTHEHNKKFVFIDFYATWCGPCKTIAPSIHEWSKQYNKNTLYCQIDVDNSKIFKIIKFFKIKCMPTFVIFDRTDPFSYEKIEGAKSSAIENMMKEYNNIIVSPDISYMTSPSTDHQPVQQVRRIQLVNENDIDHGDNYPY</sequence>
<dbReference type="Gene3D" id="3.40.30.10">
    <property type="entry name" value="Glutaredoxin"/>
    <property type="match status" value="1"/>
</dbReference>
<gene>
    <name evidence="3" type="ORF">LCMiAC01_03720</name>
</gene>